<dbReference type="EMBL" id="MU856851">
    <property type="protein sequence ID" value="KAK4157377.1"/>
    <property type="molecule type" value="Genomic_DNA"/>
</dbReference>
<dbReference type="Proteomes" id="UP001302745">
    <property type="component" value="Unassembled WGS sequence"/>
</dbReference>
<evidence type="ECO:0000313" key="1">
    <source>
        <dbReference type="EMBL" id="KAK4157377.1"/>
    </source>
</evidence>
<comment type="caution">
    <text evidence="1">The sequence shown here is derived from an EMBL/GenBank/DDBJ whole genome shotgun (WGS) entry which is preliminary data.</text>
</comment>
<name>A0AAN6VU70_9PEZI</name>
<sequence length="74" mass="8682">MCNFIQREYGCNHHRFIASKWCDLYTVAHKRCPPDVTHFECVNNLCGDCKAKTLPPVPWEDMIKRHNKHAIISL</sequence>
<keyword evidence="2" id="KW-1185">Reference proteome</keyword>
<dbReference type="AlphaFoldDB" id="A0AAN6VU70"/>
<accession>A0AAN6VU70</accession>
<reference evidence="1" key="2">
    <citation type="submission" date="2023-05" db="EMBL/GenBank/DDBJ databases">
        <authorList>
            <consortium name="Lawrence Berkeley National Laboratory"/>
            <person name="Steindorff A."/>
            <person name="Hensen N."/>
            <person name="Bonometti L."/>
            <person name="Westerberg I."/>
            <person name="Brannstrom I.O."/>
            <person name="Guillou S."/>
            <person name="Cros-Aarteil S."/>
            <person name="Calhoun S."/>
            <person name="Haridas S."/>
            <person name="Kuo A."/>
            <person name="Mondo S."/>
            <person name="Pangilinan J."/>
            <person name="Riley R."/>
            <person name="Labutti K."/>
            <person name="Andreopoulos B."/>
            <person name="Lipzen A."/>
            <person name="Chen C."/>
            <person name="Yanf M."/>
            <person name="Daum C."/>
            <person name="Ng V."/>
            <person name="Clum A."/>
            <person name="Ohm R."/>
            <person name="Martin F."/>
            <person name="Silar P."/>
            <person name="Natvig D."/>
            <person name="Lalanne C."/>
            <person name="Gautier V."/>
            <person name="Ament-Velasquez S.L."/>
            <person name="Kruys A."/>
            <person name="Hutchinson M.I."/>
            <person name="Powell A.J."/>
            <person name="Barry K."/>
            <person name="Miller A.N."/>
            <person name="Grigoriev I.V."/>
            <person name="Debuchy R."/>
            <person name="Gladieux P."/>
            <person name="Thoren M.H."/>
            <person name="Johannesson H."/>
        </authorList>
    </citation>
    <scope>NUCLEOTIDE SEQUENCE</scope>
    <source>
        <strain evidence="1">CBS 538.74</strain>
    </source>
</reference>
<gene>
    <name evidence="1" type="ORF">C8A00DRAFT_40222</name>
</gene>
<evidence type="ECO:0000313" key="2">
    <source>
        <dbReference type="Proteomes" id="UP001302745"/>
    </source>
</evidence>
<proteinExistence type="predicted"/>
<organism evidence="1 2">
    <name type="scientific">Chaetomidium leptoderma</name>
    <dbReference type="NCBI Taxonomy" id="669021"/>
    <lineage>
        <taxon>Eukaryota</taxon>
        <taxon>Fungi</taxon>
        <taxon>Dikarya</taxon>
        <taxon>Ascomycota</taxon>
        <taxon>Pezizomycotina</taxon>
        <taxon>Sordariomycetes</taxon>
        <taxon>Sordariomycetidae</taxon>
        <taxon>Sordariales</taxon>
        <taxon>Chaetomiaceae</taxon>
        <taxon>Chaetomidium</taxon>
    </lineage>
</organism>
<reference evidence="1" key="1">
    <citation type="journal article" date="2023" name="Mol. Phylogenet. Evol.">
        <title>Genome-scale phylogeny and comparative genomics of the fungal order Sordariales.</title>
        <authorList>
            <person name="Hensen N."/>
            <person name="Bonometti L."/>
            <person name="Westerberg I."/>
            <person name="Brannstrom I.O."/>
            <person name="Guillou S."/>
            <person name="Cros-Aarteil S."/>
            <person name="Calhoun S."/>
            <person name="Haridas S."/>
            <person name="Kuo A."/>
            <person name="Mondo S."/>
            <person name="Pangilinan J."/>
            <person name="Riley R."/>
            <person name="LaButti K."/>
            <person name="Andreopoulos B."/>
            <person name="Lipzen A."/>
            <person name="Chen C."/>
            <person name="Yan M."/>
            <person name="Daum C."/>
            <person name="Ng V."/>
            <person name="Clum A."/>
            <person name="Steindorff A."/>
            <person name="Ohm R.A."/>
            <person name="Martin F."/>
            <person name="Silar P."/>
            <person name="Natvig D.O."/>
            <person name="Lalanne C."/>
            <person name="Gautier V."/>
            <person name="Ament-Velasquez S.L."/>
            <person name="Kruys A."/>
            <person name="Hutchinson M.I."/>
            <person name="Powell A.J."/>
            <person name="Barry K."/>
            <person name="Miller A.N."/>
            <person name="Grigoriev I.V."/>
            <person name="Debuchy R."/>
            <person name="Gladieux P."/>
            <person name="Hiltunen Thoren M."/>
            <person name="Johannesson H."/>
        </authorList>
    </citation>
    <scope>NUCLEOTIDE SEQUENCE</scope>
    <source>
        <strain evidence="1">CBS 538.74</strain>
    </source>
</reference>
<protein>
    <submittedName>
        <fullName evidence="1">Uncharacterized protein</fullName>
    </submittedName>
</protein>